<dbReference type="Proteomes" id="UP000318010">
    <property type="component" value="Unassembled WGS sequence"/>
</dbReference>
<dbReference type="Gene3D" id="1.20.120.450">
    <property type="entry name" value="dinb family like domain"/>
    <property type="match status" value="1"/>
</dbReference>
<dbReference type="Pfam" id="PF12867">
    <property type="entry name" value="DinB_2"/>
    <property type="match status" value="1"/>
</dbReference>
<reference evidence="2 3" key="1">
    <citation type="submission" date="2019-07" db="EMBL/GenBank/DDBJ databases">
        <authorList>
            <person name="Kim J."/>
        </authorList>
    </citation>
    <scope>NUCLEOTIDE SEQUENCE [LARGE SCALE GENOMIC DNA]</scope>
    <source>
        <strain evidence="2 3">MJ1a</strain>
    </source>
</reference>
<comment type="caution">
    <text evidence="2">The sequence shown here is derived from an EMBL/GenBank/DDBJ whole genome shotgun (WGS) entry which is preliminary data.</text>
</comment>
<dbReference type="InterPro" id="IPR034660">
    <property type="entry name" value="DinB/YfiT-like"/>
</dbReference>
<organism evidence="2 3">
    <name type="scientific">Mucilaginibacter achroorhodeus</name>
    <dbReference type="NCBI Taxonomy" id="2599294"/>
    <lineage>
        <taxon>Bacteria</taxon>
        <taxon>Pseudomonadati</taxon>
        <taxon>Bacteroidota</taxon>
        <taxon>Sphingobacteriia</taxon>
        <taxon>Sphingobacteriales</taxon>
        <taxon>Sphingobacteriaceae</taxon>
        <taxon>Mucilaginibacter</taxon>
    </lineage>
</organism>
<dbReference type="EMBL" id="VOEI01000006">
    <property type="protein sequence ID" value="TWR24689.1"/>
    <property type="molecule type" value="Genomic_DNA"/>
</dbReference>
<dbReference type="SUPFAM" id="SSF109854">
    <property type="entry name" value="DinB/YfiT-like putative metalloenzymes"/>
    <property type="match status" value="1"/>
</dbReference>
<dbReference type="OrthoDB" id="4295522at2"/>
<keyword evidence="3" id="KW-1185">Reference proteome</keyword>
<dbReference type="InterPro" id="IPR024775">
    <property type="entry name" value="DinB-like"/>
</dbReference>
<evidence type="ECO:0000313" key="2">
    <source>
        <dbReference type="EMBL" id="TWR24689.1"/>
    </source>
</evidence>
<dbReference type="AlphaFoldDB" id="A0A563U234"/>
<gene>
    <name evidence="2" type="ORF">FPZ42_15650</name>
</gene>
<sequence>MDKQLEIVRKTRLSILNILTEFSLEKLNKIPTGFNNNIIWNLGHMVATQYKICYLKAGLDDMIDDDFYKRYESGSKPEGPADEREYELIKSLFITSLDKLASDHKAKIFDNYPTWTTRYGVDIGNIDEALAFLPFHEGLHNGYIMAMRKVV</sequence>
<accession>A0A563U234</accession>
<proteinExistence type="predicted"/>
<protein>
    <submittedName>
        <fullName evidence="2">DinB family protein</fullName>
    </submittedName>
</protein>
<evidence type="ECO:0000259" key="1">
    <source>
        <dbReference type="Pfam" id="PF12867"/>
    </source>
</evidence>
<evidence type="ECO:0000313" key="3">
    <source>
        <dbReference type="Proteomes" id="UP000318010"/>
    </source>
</evidence>
<feature type="domain" description="DinB-like" evidence="1">
    <location>
        <begin position="11"/>
        <end position="144"/>
    </location>
</feature>
<name>A0A563U234_9SPHI</name>